<keyword evidence="1" id="KW-0472">Membrane</keyword>
<dbReference type="EMBL" id="BAFH01000004">
    <property type="protein sequence ID" value="GAB63457.1"/>
    <property type="molecule type" value="Genomic_DNA"/>
</dbReference>
<feature type="transmembrane region" description="Helical" evidence="1">
    <location>
        <begin position="334"/>
        <end position="356"/>
    </location>
</feature>
<keyword evidence="3" id="KW-1185">Reference proteome</keyword>
<gene>
    <name evidence="2" type="ORF">KSU1_D0148</name>
</gene>
<dbReference type="STRING" id="247490.KSU1_D0148"/>
<dbReference type="AlphaFoldDB" id="I3IP12"/>
<evidence type="ECO:0008006" key="4">
    <source>
        <dbReference type="Google" id="ProtNLM"/>
    </source>
</evidence>
<evidence type="ECO:0000256" key="1">
    <source>
        <dbReference type="SAM" id="Phobius"/>
    </source>
</evidence>
<comment type="caution">
    <text evidence="2">The sequence shown here is derived from an EMBL/GenBank/DDBJ whole genome shotgun (WGS) entry which is preliminary data.</text>
</comment>
<dbReference type="eggNOG" id="COG1723">
    <property type="taxonomic scope" value="Bacteria"/>
</dbReference>
<proteinExistence type="predicted"/>
<evidence type="ECO:0000313" key="3">
    <source>
        <dbReference type="Proteomes" id="UP000002985"/>
    </source>
</evidence>
<name>I3IP12_9BACT</name>
<protein>
    <recommendedName>
        <fullName evidence="4">DUF155 domain-containing protein</fullName>
    </recommendedName>
</protein>
<organism evidence="2 3">
    <name type="scientific">Candidatus Jettenia caeni</name>
    <dbReference type="NCBI Taxonomy" id="247490"/>
    <lineage>
        <taxon>Bacteria</taxon>
        <taxon>Pseudomonadati</taxon>
        <taxon>Planctomycetota</taxon>
        <taxon>Candidatus Brocadiia</taxon>
        <taxon>Candidatus Brocadiales</taxon>
        <taxon>Candidatus Brocadiaceae</taxon>
        <taxon>Candidatus Jettenia</taxon>
    </lineage>
</organism>
<reference evidence="2 3" key="1">
    <citation type="journal article" date="2012" name="FEBS Lett.">
        <title>Anammox organism KSU-1 expresses a NirK-type copper-containing nitrite reductase instead of a NirS-type with cytochrome cd1.</title>
        <authorList>
            <person name="Hira D."/>
            <person name="Toh H."/>
            <person name="Migita C.T."/>
            <person name="Okubo H."/>
            <person name="Nishiyama T."/>
            <person name="Hattori M."/>
            <person name="Furukawa K."/>
            <person name="Fujii T."/>
        </authorList>
    </citation>
    <scope>NUCLEOTIDE SEQUENCE [LARGE SCALE GENOMIC DNA]</scope>
</reference>
<sequence length="359" mass="41660">MNNHLPPLTENLSVEINRMVKGTLVFFLLGITKMDLGTAEIVDIKKAKSSPSYPDVMPKQMIVKIEKISVENRLVDLIVKYCPPKIVIVEASVALENILDRHIFNLKQALLIQCRAFLGEYQCDPYFDEEHSVYCVSDYEGNPENIISEHKSSIAGLLKTERIPLDEEEINTTLKFNIKYTQDDITIVDWDGTFIFDPRGDFASNIELLEIAHLQLLRLRVLEHESEKRLEKAALLLQKTTARKIPWLKSREIRHSLREIIEIRTKSILESEATERNIKLIGDWYSARLFDLVAKKLHLEAWKININKTLDALEDIYSMLSENFSMSFSTTLEFIMTFSWFVLLIGYFLLFFLDIFHRG</sequence>
<dbReference type="OrthoDB" id="180075at2"/>
<evidence type="ECO:0000313" key="2">
    <source>
        <dbReference type="EMBL" id="GAB63457.1"/>
    </source>
</evidence>
<dbReference type="Proteomes" id="UP000002985">
    <property type="component" value="Unassembled WGS sequence"/>
</dbReference>
<keyword evidence="1" id="KW-0812">Transmembrane</keyword>
<accession>I3IP12</accession>
<keyword evidence="1" id="KW-1133">Transmembrane helix</keyword>